<dbReference type="PANTHER" id="PTHR11640">
    <property type="entry name" value="NEPHRIN"/>
    <property type="match status" value="1"/>
</dbReference>
<dbReference type="InterPro" id="IPR007110">
    <property type="entry name" value="Ig-like_dom"/>
</dbReference>
<dbReference type="GO" id="GO:0050839">
    <property type="term" value="F:cell adhesion molecule binding"/>
    <property type="evidence" value="ECO:0007669"/>
    <property type="project" value="TreeGrafter"/>
</dbReference>
<keyword evidence="12" id="KW-1185">Reference proteome</keyword>
<name>A0A8J9VTE3_BRALA</name>
<feature type="domain" description="Ig-like" evidence="10">
    <location>
        <begin position="35"/>
        <end position="157"/>
    </location>
</feature>
<evidence type="ECO:0000256" key="6">
    <source>
        <dbReference type="ARBA" id="ARBA00023180"/>
    </source>
</evidence>
<keyword evidence="4 9" id="KW-0472">Membrane</keyword>
<feature type="compositionally biased region" description="Basic and acidic residues" evidence="8">
    <location>
        <begin position="827"/>
        <end position="858"/>
    </location>
</feature>
<dbReference type="SMART" id="SM00406">
    <property type="entry name" value="IGv"/>
    <property type="match status" value="2"/>
</dbReference>
<dbReference type="Pfam" id="PF07679">
    <property type="entry name" value="I-set"/>
    <property type="match status" value="1"/>
</dbReference>
<evidence type="ECO:0000259" key="10">
    <source>
        <dbReference type="PROSITE" id="PS50835"/>
    </source>
</evidence>
<dbReference type="InterPro" id="IPR003598">
    <property type="entry name" value="Ig_sub2"/>
</dbReference>
<keyword evidence="5" id="KW-1015">Disulfide bond</keyword>
<keyword evidence="6" id="KW-0325">Glycoprotein</keyword>
<evidence type="ECO:0000256" key="5">
    <source>
        <dbReference type="ARBA" id="ARBA00023157"/>
    </source>
</evidence>
<protein>
    <submittedName>
        <fullName evidence="11">KIRREL2 protein</fullName>
    </submittedName>
</protein>
<dbReference type="SMART" id="SM00409">
    <property type="entry name" value="IG"/>
    <property type="match status" value="4"/>
</dbReference>
<feature type="domain" description="Ig-like" evidence="10">
    <location>
        <begin position="261"/>
        <end position="345"/>
    </location>
</feature>
<sequence length="873" mass="97711">MLFAIGSSPQKRRYPPYSSWKGESCIAVRRMLDIPAALVLLEILSWVLKADAAVYRTVPQSTAVLLGHDVTLNCSLSGLSEQDVVNWHWYNRASQAKHHHISAGSVVAPEFSRYSIVGDTKGGEFNLRIQNARLEDEGKYQCSVFSVDGVSRDAKLTVIVPPPEPPRITGNSKPHRVGEGAVLTCRSEGGSPLPRLSWYNGTVQHNQSDAETTGNGVEVNYPVLLLTKWHNGANLSCRADQQFPGTVQPQVVWTVLDVQYPPTVTVPRPQITVVEGGSANLSCLVDSNPVAHITWSRLGDHLPPRLEVRGQELHIPVVSRSDSGRYQCEADSSVGQGARGLITLNVLYPSSISRTFDSEISVLYGQDVLRLECVADGNPTPRVWWRRNDTNSLYENPLTLSPMDYRAEGLYECVADNDAFSEARRRTKIDVIGRPDVLSESAVISVSEGEQVILTCNISADPVSEVTWILRRPDGGEARYKVGETGHVRVTAHAGSVMCSELRIDSTYASDAGDYMCKATNIFGSDQQEFRVSVKASRTMVIAISTAAAASGTLLLIMIIFCFRWWLRRRKTSATAAKTSEAFIRCAASETKKPVNNYCESPRLKASMVEVHQLNGALKQRTCSTLVDDDSPCDELFFPFPTEVRKEYVTLDRRLCGEDESLTWDSTYYIRELQKLPTNTKTVQCSRHTIQKPQHSTITEKPHGTMSRRRSNHGHDTGGQLDRSGSRQHVDTPTIKDHHRARPDFVPRTESQRKLRTYRAEVRPPHSATAYSENLKNHHVDRGGIPVDKSPGTYSSERSQTRDFNDVDYRAVRPQPEPNRPRSSRPRRPDVQRPGHGRVYRDHYIREEEYGERQDRQTQRKKHLVATLDPVGQ</sequence>
<feature type="transmembrane region" description="Helical" evidence="9">
    <location>
        <begin position="540"/>
        <end position="563"/>
    </location>
</feature>
<feature type="domain" description="Ig-like" evidence="10">
    <location>
        <begin position="349"/>
        <end position="430"/>
    </location>
</feature>
<dbReference type="InterPro" id="IPR013098">
    <property type="entry name" value="Ig_I-set"/>
</dbReference>
<evidence type="ECO:0000256" key="1">
    <source>
        <dbReference type="ARBA" id="ARBA00004479"/>
    </source>
</evidence>
<dbReference type="OrthoDB" id="10039395at2759"/>
<dbReference type="EMBL" id="OV696686">
    <property type="protein sequence ID" value="CAH1229517.1"/>
    <property type="molecule type" value="Genomic_DNA"/>
</dbReference>
<dbReference type="SUPFAM" id="SSF48726">
    <property type="entry name" value="Immunoglobulin"/>
    <property type="match status" value="5"/>
</dbReference>
<dbReference type="Proteomes" id="UP000838412">
    <property type="component" value="Chromosome 1"/>
</dbReference>
<dbReference type="PROSITE" id="PS50835">
    <property type="entry name" value="IG_LIKE"/>
    <property type="match status" value="5"/>
</dbReference>
<evidence type="ECO:0000256" key="9">
    <source>
        <dbReference type="SAM" id="Phobius"/>
    </source>
</evidence>
<organism evidence="11 12">
    <name type="scientific">Branchiostoma lanceolatum</name>
    <name type="common">Common lancelet</name>
    <name type="synonym">Amphioxus lanceolatum</name>
    <dbReference type="NCBI Taxonomy" id="7740"/>
    <lineage>
        <taxon>Eukaryota</taxon>
        <taxon>Metazoa</taxon>
        <taxon>Chordata</taxon>
        <taxon>Cephalochordata</taxon>
        <taxon>Leptocardii</taxon>
        <taxon>Amphioxiformes</taxon>
        <taxon>Branchiostomatidae</taxon>
        <taxon>Branchiostoma</taxon>
    </lineage>
</organism>
<dbReference type="Pfam" id="PF08205">
    <property type="entry name" value="C2-set_2"/>
    <property type="match status" value="1"/>
</dbReference>
<evidence type="ECO:0000313" key="11">
    <source>
        <dbReference type="EMBL" id="CAH1229517.1"/>
    </source>
</evidence>
<dbReference type="AlphaFoldDB" id="A0A8J9VTE3"/>
<gene>
    <name evidence="11" type="primary">KIRREL2</name>
    <name evidence="11" type="ORF">BLAG_LOCUS839</name>
</gene>
<dbReference type="Pfam" id="PF13927">
    <property type="entry name" value="Ig_3"/>
    <property type="match status" value="2"/>
</dbReference>
<dbReference type="Gene3D" id="2.60.40.10">
    <property type="entry name" value="Immunoglobulins"/>
    <property type="match status" value="5"/>
</dbReference>
<dbReference type="InterPro" id="IPR013162">
    <property type="entry name" value="CD80_C2-set"/>
</dbReference>
<dbReference type="PANTHER" id="PTHR11640:SF164">
    <property type="entry name" value="MAM DOMAIN-CONTAINING GLYCOSYLPHOSPHATIDYLINOSITOL ANCHOR PROTEIN 1"/>
    <property type="match status" value="1"/>
</dbReference>
<accession>A0A8J9VTE3</accession>
<dbReference type="GO" id="GO:0005886">
    <property type="term" value="C:plasma membrane"/>
    <property type="evidence" value="ECO:0007669"/>
    <property type="project" value="TreeGrafter"/>
</dbReference>
<feature type="domain" description="Ig-like" evidence="10">
    <location>
        <begin position="166"/>
        <end position="248"/>
    </location>
</feature>
<feature type="compositionally biased region" description="Basic and acidic residues" evidence="8">
    <location>
        <begin position="799"/>
        <end position="811"/>
    </location>
</feature>
<proteinExistence type="predicted"/>
<comment type="subcellular location">
    <subcellularLocation>
        <location evidence="1">Membrane</location>
        <topology evidence="1">Single-pass type I membrane protein</topology>
    </subcellularLocation>
</comment>
<reference evidence="11" key="1">
    <citation type="submission" date="2022-01" db="EMBL/GenBank/DDBJ databases">
        <authorList>
            <person name="Braso-Vives M."/>
        </authorList>
    </citation>
    <scope>NUCLEOTIDE SEQUENCE</scope>
</reference>
<dbReference type="InterPro" id="IPR051275">
    <property type="entry name" value="Cell_adhesion_signaling"/>
</dbReference>
<dbReference type="InterPro" id="IPR013106">
    <property type="entry name" value="Ig_V-set"/>
</dbReference>
<evidence type="ECO:0000256" key="3">
    <source>
        <dbReference type="ARBA" id="ARBA00022989"/>
    </source>
</evidence>
<dbReference type="Pfam" id="PF07686">
    <property type="entry name" value="V-set"/>
    <property type="match status" value="1"/>
</dbReference>
<feature type="domain" description="Ig-like" evidence="10">
    <location>
        <begin position="435"/>
        <end position="533"/>
    </location>
</feature>
<feature type="compositionally biased region" description="Basic and acidic residues" evidence="8">
    <location>
        <begin position="724"/>
        <end position="764"/>
    </location>
</feature>
<evidence type="ECO:0000256" key="4">
    <source>
        <dbReference type="ARBA" id="ARBA00023136"/>
    </source>
</evidence>
<evidence type="ECO:0000313" key="12">
    <source>
        <dbReference type="Proteomes" id="UP000838412"/>
    </source>
</evidence>
<dbReference type="SMART" id="SM00408">
    <property type="entry name" value="IGc2"/>
    <property type="match status" value="4"/>
</dbReference>
<evidence type="ECO:0000256" key="2">
    <source>
        <dbReference type="ARBA" id="ARBA00022692"/>
    </source>
</evidence>
<evidence type="ECO:0000256" key="7">
    <source>
        <dbReference type="ARBA" id="ARBA00023319"/>
    </source>
</evidence>
<keyword evidence="7" id="KW-0393">Immunoglobulin domain</keyword>
<evidence type="ECO:0000256" key="8">
    <source>
        <dbReference type="SAM" id="MobiDB-lite"/>
    </source>
</evidence>
<dbReference type="GO" id="GO:0005911">
    <property type="term" value="C:cell-cell junction"/>
    <property type="evidence" value="ECO:0007669"/>
    <property type="project" value="TreeGrafter"/>
</dbReference>
<dbReference type="InterPro" id="IPR036179">
    <property type="entry name" value="Ig-like_dom_sf"/>
</dbReference>
<dbReference type="CDD" id="cd00099">
    <property type="entry name" value="IgV"/>
    <property type="match status" value="1"/>
</dbReference>
<keyword evidence="2 9" id="KW-0812">Transmembrane</keyword>
<feature type="compositionally biased region" description="Polar residues" evidence="8">
    <location>
        <begin position="684"/>
        <end position="697"/>
    </location>
</feature>
<feature type="region of interest" description="Disordered" evidence="8">
    <location>
        <begin position="684"/>
        <end position="873"/>
    </location>
</feature>
<dbReference type="GO" id="GO:0098609">
    <property type="term" value="P:cell-cell adhesion"/>
    <property type="evidence" value="ECO:0007669"/>
    <property type="project" value="TreeGrafter"/>
</dbReference>
<dbReference type="InterPro" id="IPR003599">
    <property type="entry name" value="Ig_sub"/>
</dbReference>
<dbReference type="InterPro" id="IPR013783">
    <property type="entry name" value="Ig-like_fold"/>
</dbReference>
<keyword evidence="3 9" id="KW-1133">Transmembrane helix</keyword>